<evidence type="ECO:0000313" key="1">
    <source>
        <dbReference type="EMBL" id="KAJ9069803.1"/>
    </source>
</evidence>
<name>A0ACC2T587_9FUNG</name>
<comment type="caution">
    <text evidence="1">The sequence shown here is derived from an EMBL/GenBank/DDBJ whole genome shotgun (WGS) entry which is preliminary data.</text>
</comment>
<protein>
    <submittedName>
        <fullName evidence="1">Uncharacterized protein</fullName>
    </submittedName>
</protein>
<evidence type="ECO:0000313" key="2">
    <source>
        <dbReference type="Proteomes" id="UP001165960"/>
    </source>
</evidence>
<dbReference type="EMBL" id="QTSX02003608">
    <property type="protein sequence ID" value="KAJ9069803.1"/>
    <property type="molecule type" value="Genomic_DNA"/>
</dbReference>
<gene>
    <name evidence="1" type="ORF">DSO57_1014916</name>
</gene>
<sequence>MATIWHELDTSLAIGSHQHRGNVPVDTVEEDKEYIPRQTQHIATSKCVTCSSSQHHAFYDKRISVEVPPKHIPQTETKDISDNNLTSKEGEEEDKENNEAEEGSPSANLDQ</sequence>
<proteinExistence type="predicted"/>
<accession>A0ACC2T587</accession>
<keyword evidence="2" id="KW-1185">Reference proteome</keyword>
<organism evidence="1 2">
    <name type="scientific">Entomophthora muscae</name>
    <dbReference type="NCBI Taxonomy" id="34485"/>
    <lineage>
        <taxon>Eukaryota</taxon>
        <taxon>Fungi</taxon>
        <taxon>Fungi incertae sedis</taxon>
        <taxon>Zoopagomycota</taxon>
        <taxon>Entomophthoromycotina</taxon>
        <taxon>Entomophthoromycetes</taxon>
        <taxon>Entomophthorales</taxon>
        <taxon>Entomophthoraceae</taxon>
        <taxon>Entomophthora</taxon>
    </lineage>
</organism>
<dbReference type="Proteomes" id="UP001165960">
    <property type="component" value="Unassembled WGS sequence"/>
</dbReference>
<reference evidence="1" key="1">
    <citation type="submission" date="2022-04" db="EMBL/GenBank/DDBJ databases">
        <title>Genome of the entomopathogenic fungus Entomophthora muscae.</title>
        <authorList>
            <person name="Elya C."/>
            <person name="Lovett B.R."/>
            <person name="Lee E."/>
            <person name="Macias A.M."/>
            <person name="Hajek A.E."/>
            <person name="De Bivort B.L."/>
            <person name="Kasson M.T."/>
            <person name="De Fine Licht H.H."/>
            <person name="Stajich J.E."/>
        </authorList>
    </citation>
    <scope>NUCLEOTIDE SEQUENCE</scope>
    <source>
        <strain evidence="1">Berkeley</strain>
    </source>
</reference>